<gene>
    <name evidence="2" type="ORF">GCM10017559_31030</name>
</gene>
<dbReference type="InterPro" id="IPR002364">
    <property type="entry name" value="Quin_OxRdtase/zeta-crystal_CS"/>
</dbReference>
<dbReference type="InterPro" id="IPR050700">
    <property type="entry name" value="YIM1/Zinc_Alcohol_DH_Fams"/>
</dbReference>
<accession>A0ABP6KHG9</accession>
<dbReference type="EMBL" id="BAAAWD010000007">
    <property type="protein sequence ID" value="GAA3006885.1"/>
    <property type="molecule type" value="Genomic_DNA"/>
</dbReference>
<dbReference type="RefSeq" id="WP_344894769.1">
    <property type="nucleotide sequence ID" value="NZ_BAAAWD010000007.1"/>
</dbReference>
<dbReference type="PANTHER" id="PTHR11695:SF648">
    <property type="entry name" value="ZINC-BINDING OXIDOREDUCTASE"/>
    <property type="match status" value="1"/>
</dbReference>
<evidence type="ECO:0000259" key="1">
    <source>
        <dbReference type="SMART" id="SM00829"/>
    </source>
</evidence>
<name>A0ABP6KHG9_9ACTN</name>
<sequence>MKAIVQDTYGSADVLGMEDVDMPVIGDDDVLVRVRAASLHVGDWHVMTGRPYLMRAMGFGLRAPGTRVRGTDVAGVVEATGRGVTRFRPGDEVFGTCDGSLAEYARAGQDGLAPKPARLTFEQAAAVPVSALAALQALRDAGGVRAGQKVLVIGASGGVGTFAVQLAKAFGAEVTGVCGTTALDLVRSIGADHVVDYTREDFAATGVRHDLIVDTAGNRPLSHLRRALTPRGTLVIVGAEGGGRWLGGTDRQLRALLLSPFVGQRLRGLISKGNREDLALLGELVGAGTVTPVVDRTYALADAAEAIRYLHRGHTRGKVVVTP</sequence>
<dbReference type="SMART" id="SM00829">
    <property type="entry name" value="PKS_ER"/>
    <property type="match status" value="1"/>
</dbReference>
<evidence type="ECO:0000313" key="3">
    <source>
        <dbReference type="Proteomes" id="UP001499930"/>
    </source>
</evidence>
<dbReference type="PROSITE" id="PS01162">
    <property type="entry name" value="QOR_ZETA_CRYSTAL"/>
    <property type="match status" value="1"/>
</dbReference>
<proteinExistence type="predicted"/>
<dbReference type="Pfam" id="PF13602">
    <property type="entry name" value="ADH_zinc_N_2"/>
    <property type="match status" value="1"/>
</dbReference>
<dbReference type="Gene3D" id="3.40.50.720">
    <property type="entry name" value="NAD(P)-binding Rossmann-like Domain"/>
    <property type="match status" value="1"/>
</dbReference>
<protein>
    <submittedName>
        <fullName evidence="2">NAD(P)-dependent alcohol dehydrogenase</fullName>
    </submittedName>
</protein>
<dbReference type="CDD" id="cd08267">
    <property type="entry name" value="MDR1"/>
    <property type="match status" value="1"/>
</dbReference>
<comment type="caution">
    <text evidence="2">The sequence shown here is derived from an EMBL/GenBank/DDBJ whole genome shotgun (WGS) entry which is preliminary data.</text>
</comment>
<dbReference type="SUPFAM" id="SSF51735">
    <property type="entry name" value="NAD(P)-binding Rossmann-fold domains"/>
    <property type="match status" value="1"/>
</dbReference>
<evidence type="ECO:0000313" key="2">
    <source>
        <dbReference type="EMBL" id="GAA3006885.1"/>
    </source>
</evidence>
<feature type="domain" description="Enoyl reductase (ER)" evidence="1">
    <location>
        <begin position="10"/>
        <end position="321"/>
    </location>
</feature>
<organism evidence="2 3">
    <name type="scientific">Streptosporangium longisporum</name>
    <dbReference type="NCBI Taxonomy" id="46187"/>
    <lineage>
        <taxon>Bacteria</taxon>
        <taxon>Bacillati</taxon>
        <taxon>Actinomycetota</taxon>
        <taxon>Actinomycetes</taxon>
        <taxon>Streptosporangiales</taxon>
        <taxon>Streptosporangiaceae</taxon>
        <taxon>Streptosporangium</taxon>
    </lineage>
</organism>
<keyword evidence="3" id="KW-1185">Reference proteome</keyword>
<reference evidence="3" key="1">
    <citation type="journal article" date="2019" name="Int. J. Syst. Evol. Microbiol.">
        <title>The Global Catalogue of Microorganisms (GCM) 10K type strain sequencing project: providing services to taxonomists for standard genome sequencing and annotation.</title>
        <authorList>
            <consortium name="The Broad Institute Genomics Platform"/>
            <consortium name="The Broad Institute Genome Sequencing Center for Infectious Disease"/>
            <person name="Wu L."/>
            <person name="Ma J."/>
        </authorList>
    </citation>
    <scope>NUCLEOTIDE SEQUENCE [LARGE SCALE GENOMIC DNA]</scope>
    <source>
        <strain evidence="3">JCM 3106</strain>
    </source>
</reference>
<dbReference type="InterPro" id="IPR011032">
    <property type="entry name" value="GroES-like_sf"/>
</dbReference>
<dbReference type="InterPro" id="IPR013154">
    <property type="entry name" value="ADH-like_N"/>
</dbReference>
<dbReference type="Pfam" id="PF08240">
    <property type="entry name" value="ADH_N"/>
    <property type="match status" value="1"/>
</dbReference>
<dbReference type="Proteomes" id="UP001499930">
    <property type="component" value="Unassembled WGS sequence"/>
</dbReference>
<dbReference type="SUPFAM" id="SSF50129">
    <property type="entry name" value="GroES-like"/>
    <property type="match status" value="1"/>
</dbReference>
<dbReference type="Gene3D" id="3.90.180.10">
    <property type="entry name" value="Medium-chain alcohol dehydrogenases, catalytic domain"/>
    <property type="match status" value="1"/>
</dbReference>
<dbReference type="InterPro" id="IPR020843">
    <property type="entry name" value="ER"/>
</dbReference>
<dbReference type="InterPro" id="IPR036291">
    <property type="entry name" value="NAD(P)-bd_dom_sf"/>
</dbReference>
<dbReference type="PANTHER" id="PTHR11695">
    <property type="entry name" value="ALCOHOL DEHYDROGENASE RELATED"/>
    <property type="match status" value="1"/>
</dbReference>